<proteinExistence type="predicted"/>
<keyword evidence="1" id="KW-0472">Membrane</keyword>
<feature type="non-terminal residue" evidence="2">
    <location>
        <position position="54"/>
    </location>
</feature>
<comment type="caution">
    <text evidence="2">The sequence shown here is derived from an EMBL/GenBank/DDBJ whole genome shotgun (WGS) entry which is preliminary data.</text>
</comment>
<gene>
    <name evidence="2" type="ORF">TPAB3V08_LOCUS14467</name>
</gene>
<evidence type="ECO:0000313" key="3">
    <source>
        <dbReference type="Proteomes" id="UP001153148"/>
    </source>
</evidence>
<keyword evidence="3" id="KW-1185">Reference proteome</keyword>
<sequence length="54" mass="6722">MESKLYETQIHNYHWDILIQICLMLFTASFTFQKTMFQNSEHWQIWKLSRLKRG</sequence>
<dbReference type="EMBL" id="CAJPIN010070459">
    <property type="protein sequence ID" value="CAG2067524.1"/>
    <property type="molecule type" value="Genomic_DNA"/>
</dbReference>
<evidence type="ECO:0000256" key="1">
    <source>
        <dbReference type="SAM" id="Phobius"/>
    </source>
</evidence>
<evidence type="ECO:0008006" key="4">
    <source>
        <dbReference type="Google" id="ProtNLM"/>
    </source>
</evidence>
<protein>
    <recommendedName>
        <fullName evidence="4">ATP synthase F0 subunit 8</fullName>
    </recommendedName>
</protein>
<reference evidence="2" key="1">
    <citation type="submission" date="2021-03" db="EMBL/GenBank/DDBJ databases">
        <authorList>
            <person name="Tran Van P."/>
        </authorList>
    </citation>
    <scope>NUCLEOTIDE SEQUENCE</scope>
</reference>
<evidence type="ECO:0000313" key="2">
    <source>
        <dbReference type="EMBL" id="CAG2067524.1"/>
    </source>
</evidence>
<accession>A0ABN7PJE5</accession>
<feature type="transmembrane region" description="Helical" evidence="1">
    <location>
        <begin position="12"/>
        <end position="32"/>
    </location>
</feature>
<keyword evidence="1" id="KW-1133">Transmembrane helix</keyword>
<organism evidence="2 3">
    <name type="scientific">Timema podura</name>
    <name type="common">Walking stick</name>
    <dbReference type="NCBI Taxonomy" id="61482"/>
    <lineage>
        <taxon>Eukaryota</taxon>
        <taxon>Metazoa</taxon>
        <taxon>Ecdysozoa</taxon>
        <taxon>Arthropoda</taxon>
        <taxon>Hexapoda</taxon>
        <taxon>Insecta</taxon>
        <taxon>Pterygota</taxon>
        <taxon>Neoptera</taxon>
        <taxon>Polyneoptera</taxon>
        <taxon>Phasmatodea</taxon>
        <taxon>Timematodea</taxon>
        <taxon>Timematoidea</taxon>
        <taxon>Timematidae</taxon>
        <taxon>Timema</taxon>
    </lineage>
</organism>
<dbReference type="Proteomes" id="UP001153148">
    <property type="component" value="Unassembled WGS sequence"/>
</dbReference>
<keyword evidence="1" id="KW-0812">Transmembrane</keyword>
<name>A0ABN7PJE5_TIMPD</name>